<name>A0A8J6J5E9_9FIRM</name>
<dbReference type="InterPro" id="IPR025480">
    <property type="entry name" value="DUF4330"/>
</dbReference>
<protein>
    <submittedName>
        <fullName evidence="2">DUF4330 domain-containing protein</fullName>
    </submittedName>
</protein>
<keyword evidence="3" id="KW-1185">Reference proteome</keyword>
<keyword evidence="1" id="KW-0472">Membrane</keyword>
<sequence>MKLMDKNGRLFGKISVIDVVVVLVVLVMAAALYVKNTSLSHTSTRVTNTPITYQVTAYNVRQYVADAVQEGDLVYDQDYSTGGTLGAIQSIEVQPSGKLTELYDGTVVSAPAQDSVNLVLTIQGEGLISEGRYQLNRIYDLGINASRNFYTPYAQFTGTVTSIG</sequence>
<evidence type="ECO:0000256" key="1">
    <source>
        <dbReference type="SAM" id="Phobius"/>
    </source>
</evidence>
<keyword evidence="1" id="KW-0812">Transmembrane</keyword>
<dbReference type="RefSeq" id="WP_186879172.1">
    <property type="nucleotide sequence ID" value="NZ_JACOPN010000009.1"/>
</dbReference>
<dbReference type="EMBL" id="JACOPN010000009">
    <property type="protein sequence ID" value="MBC5718055.1"/>
    <property type="molecule type" value="Genomic_DNA"/>
</dbReference>
<evidence type="ECO:0000313" key="2">
    <source>
        <dbReference type="EMBL" id="MBC5718055.1"/>
    </source>
</evidence>
<comment type="caution">
    <text evidence="2">The sequence shown here is derived from an EMBL/GenBank/DDBJ whole genome shotgun (WGS) entry which is preliminary data.</text>
</comment>
<dbReference type="Proteomes" id="UP000602260">
    <property type="component" value="Unassembled WGS sequence"/>
</dbReference>
<dbReference type="AlphaFoldDB" id="A0A8J6J5E9"/>
<organism evidence="2 3">
    <name type="scientific">Flintibacter faecis</name>
    <dbReference type="NCBI Taxonomy" id="2763047"/>
    <lineage>
        <taxon>Bacteria</taxon>
        <taxon>Bacillati</taxon>
        <taxon>Bacillota</taxon>
        <taxon>Clostridia</taxon>
        <taxon>Eubacteriales</taxon>
        <taxon>Flintibacter</taxon>
    </lineage>
</organism>
<evidence type="ECO:0000313" key="3">
    <source>
        <dbReference type="Proteomes" id="UP000602260"/>
    </source>
</evidence>
<accession>A0A8J6J5E9</accession>
<reference evidence="2" key="1">
    <citation type="submission" date="2020-08" db="EMBL/GenBank/DDBJ databases">
        <title>Genome public.</title>
        <authorList>
            <person name="Liu C."/>
            <person name="Sun Q."/>
        </authorList>
    </citation>
    <scope>NUCLEOTIDE SEQUENCE</scope>
    <source>
        <strain evidence="2">BX5</strain>
    </source>
</reference>
<feature type="transmembrane region" description="Helical" evidence="1">
    <location>
        <begin position="12"/>
        <end position="34"/>
    </location>
</feature>
<keyword evidence="1" id="KW-1133">Transmembrane helix</keyword>
<dbReference type="Pfam" id="PF14221">
    <property type="entry name" value="DUF4330"/>
    <property type="match status" value="1"/>
</dbReference>
<gene>
    <name evidence="2" type="ORF">H8S55_12140</name>
</gene>
<proteinExistence type="predicted"/>